<reference evidence="5" key="1">
    <citation type="journal article" date="2019" name="Int. J. Syst. Evol. Microbiol.">
        <title>The Global Catalogue of Microorganisms (GCM) 10K type strain sequencing project: providing services to taxonomists for standard genome sequencing and annotation.</title>
        <authorList>
            <consortium name="The Broad Institute Genomics Platform"/>
            <consortium name="The Broad Institute Genome Sequencing Center for Infectious Disease"/>
            <person name="Wu L."/>
            <person name="Ma J."/>
        </authorList>
    </citation>
    <scope>NUCLEOTIDE SEQUENCE [LARGE SCALE GENOMIC DNA]</scope>
    <source>
        <strain evidence="5">JCM 16902</strain>
    </source>
</reference>
<dbReference type="InterPro" id="IPR036271">
    <property type="entry name" value="Tet_transcr_reg_TetR-rel_C_sf"/>
</dbReference>
<evidence type="ECO:0000256" key="1">
    <source>
        <dbReference type="ARBA" id="ARBA00023125"/>
    </source>
</evidence>
<keyword evidence="5" id="KW-1185">Reference proteome</keyword>
<keyword evidence="1 2" id="KW-0238">DNA-binding</keyword>
<dbReference type="SUPFAM" id="SSF46689">
    <property type="entry name" value="Homeodomain-like"/>
    <property type="match status" value="1"/>
</dbReference>
<dbReference type="PANTHER" id="PTHR30055">
    <property type="entry name" value="HTH-TYPE TRANSCRIPTIONAL REGULATOR RUTR"/>
    <property type="match status" value="1"/>
</dbReference>
<dbReference type="PROSITE" id="PS50977">
    <property type="entry name" value="HTH_TETR_2"/>
    <property type="match status" value="1"/>
</dbReference>
<evidence type="ECO:0000259" key="3">
    <source>
        <dbReference type="PROSITE" id="PS50977"/>
    </source>
</evidence>
<dbReference type="Pfam" id="PF00440">
    <property type="entry name" value="TetR_N"/>
    <property type="match status" value="1"/>
</dbReference>
<protein>
    <submittedName>
        <fullName evidence="4">TetR/AcrR family transcriptional regulator</fullName>
    </submittedName>
</protein>
<dbReference type="InterPro" id="IPR050109">
    <property type="entry name" value="HTH-type_TetR-like_transc_reg"/>
</dbReference>
<dbReference type="Proteomes" id="UP001501074">
    <property type="component" value="Unassembled WGS sequence"/>
</dbReference>
<dbReference type="PRINTS" id="PR00455">
    <property type="entry name" value="HTHTETR"/>
</dbReference>
<evidence type="ECO:0000256" key="2">
    <source>
        <dbReference type="PROSITE-ProRule" id="PRU00335"/>
    </source>
</evidence>
<dbReference type="RefSeq" id="WP_231488001.1">
    <property type="nucleotide sequence ID" value="NZ_BAAAZO010000012.1"/>
</dbReference>
<evidence type="ECO:0000313" key="5">
    <source>
        <dbReference type="Proteomes" id="UP001501074"/>
    </source>
</evidence>
<name>A0ABP7AKF9_9ACTN</name>
<sequence>MSTDSETRRRNSAQSREMLLTAAGELFAERGYEKTTLREIGVRAGVDPALIARYFGSKAKLYLAALRLESQTGGIDPIDLRDPARLRRLLDRVSEMGASPSLYAAVHPHQDDELQKAAVEMLEHRLLAPSRGAAEKTGHDQAQLRAEVVTAALAGVVLSRASGTFRTLNQASSDDVARLVADMLTQLLDA</sequence>
<feature type="DNA-binding region" description="H-T-H motif" evidence="2">
    <location>
        <begin position="36"/>
        <end position="55"/>
    </location>
</feature>
<dbReference type="Gene3D" id="1.10.357.10">
    <property type="entry name" value="Tetracycline Repressor, domain 2"/>
    <property type="match status" value="1"/>
</dbReference>
<comment type="caution">
    <text evidence="4">The sequence shown here is derived from an EMBL/GenBank/DDBJ whole genome shotgun (WGS) entry which is preliminary data.</text>
</comment>
<dbReference type="EMBL" id="BAAAZO010000012">
    <property type="protein sequence ID" value="GAA3634825.1"/>
    <property type="molecule type" value="Genomic_DNA"/>
</dbReference>
<dbReference type="InterPro" id="IPR001647">
    <property type="entry name" value="HTH_TetR"/>
</dbReference>
<evidence type="ECO:0000313" key="4">
    <source>
        <dbReference type="EMBL" id="GAA3634825.1"/>
    </source>
</evidence>
<proteinExistence type="predicted"/>
<feature type="domain" description="HTH tetR-type" evidence="3">
    <location>
        <begin position="13"/>
        <end position="73"/>
    </location>
</feature>
<organism evidence="4 5">
    <name type="scientific">Kineosporia mesophila</name>
    <dbReference type="NCBI Taxonomy" id="566012"/>
    <lineage>
        <taxon>Bacteria</taxon>
        <taxon>Bacillati</taxon>
        <taxon>Actinomycetota</taxon>
        <taxon>Actinomycetes</taxon>
        <taxon>Kineosporiales</taxon>
        <taxon>Kineosporiaceae</taxon>
        <taxon>Kineosporia</taxon>
    </lineage>
</organism>
<dbReference type="SUPFAM" id="SSF48498">
    <property type="entry name" value="Tetracyclin repressor-like, C-terminal domain"/>
    <property type="match status" value="1"/>
</dbReference>
<dbReference type="Pfam" id="PF17920">
    <property type="entry name" value="TetR_C_16"/>
    <property type="match status" value="1"/>
</dbReference>
<gene>
    <name evidence="4" type="ORF">GCM10022223_61520</name>
</gene>
<dbReference type="PANTHER" id="PTHR30055:SF235">
    <property type="entry name" value="TRANSCRIPTIONAL REGULATORY PROTEIN"/>
    <property type="match status" value="1"/>
</dbReference>
<dbReference type="Gene3D" id="1.10.10.60">
    <property type="entry name" value="Homeodomain-like"/>
    <property type="match status" value="1"/>
</dbReference>
<accession>A0ABP7AKF9</accession>
<dbReference type="InterPro" id="IPR009057">
    <property type="entry name" value="Homeodomain-like_sf"/>
</dbReference>
<dbReference type="InterPro" id="IPR041678">
    <property type="entry name" value="TetR_C_16"/>
</dbReference>